<organism evidence="2 3">
    <name type="scientific">Didymella rabiei</name>
    <name type="common">Chickpea ascochyta blight fungus</name>
    <name type="synonym">Mycosphaerella rabiei</name>
    <dbReference type="NCBI Taxonomy" id="5454"/>
    <lineage>
        <taxon>Eukaryota</taxon>
        <taxon>Fungi</taxon>
        <taxon>Dikarya</taxon>
        <taxon>Ascomycota</taxon>
        <taxon>Pezizomycotina</taxon>
        <taxon>Dothideomycetes</taxon>
        <taxon>Pleosporomycetidae</taxon>
        <taxon>Pleosporales</taxon>
        <taxon>Pleosporineae</taxon>
        <taxon>Didymellaceae</taxon>
        <taxon>Ascochyta</taxon>
    </lineage>
</organism>
<dbReference type="GO" id="GO:0008033">
    <property type="term" value="P:tRNA processing"/>
    <property type="evidence" value="ECO:0007669"/>
    <property type="project" value="TreeGrafter"/>
</dbReference>
<proteinExistence type="predicted"/>
<dbReference type="OrthoDB" id="438080at2759"/>
<gene>
    <name evidence="2" type="ORF">ST47_g7123</name>
</gene>
<evidence type="ECO:0000313" key="2">
    <source>
        <dbReference type="EMBL" id="KZM21797.1"/>
    </source>
</evidence>
<dbReference type="AlphaFoldDB" id="A0A163BJ13"/>
<dbReference type="GO" id="GO:0005655">
    <property type="term" value="C:nucleolar ribonuclease P complex"/>
    <property type="evidence" value="ECO:0007669"/>
    <property type="project" value="TreeGrafter"/>
</dbReference>
<sequence length="194" mass="21439">MESKSTDLMERRSNFLREAAHLLAVSAPTTSSFLGTAQDRLIEDAEIELPQRELDALRRGFCGACGNPMIPGWSCRVAHQSEAKRVRKEKKPSKDLTQSAKHVVYTCLRCERQTVQSLQARPAKHVRKAATQKASQPLPEPKQQAKEVNKVAKSVNASSKDRKKARKGGLAAMLEKSKSQSSSQGGFDLMDFGM</sequence>
<dbReference type="PANTHER" id="PTHR14742">
    <property type="entry name" value="RIBONUCLEASE P SUBUNIT P21"/>
    <property type="match status" value="1"/>
</dbReference>
<dbReference type="PANTHER" id="PTHR14742:SF3">
    <property type="entry name" value="RIBONUCLEASE MRP PROTEIN SUBUNIT SNM1"/>
    <property type="match status" value="1"/>
</dbReference>
<dbReference type="Pfam" id="PF04032">
    <property type="entry name" value="Rpr2"/>
    <property type="match status" value="1"/>
</dbReference>
<evidence type="ECO:0000256" key="1">
    <source>
        <dbReference type="SAM" id="MobiDB-lite"/>
    </source>
</evidence>
<dbReference type="Gene3D" id="6.20.50.20">
    <property type="match status" value="1"/>
</dbReference>
<dbReference type="EMBL" id="JYNV01000240">
    <property type="protein sequence ID" value="KZM21797.1"/>
    <property type="molecule type" value="Genomic_DNA"/>
</dbReference>
<reference evidence="2 3" key="1">
    <citation type="journal article" date="2016" name="Sci. Rep.">
        <title>Draft genome sequencing and secretome analysis of fungal phytopathogen Ascochyta rabiei provides insight into the necrotrophic effector repertoire.</title>
        <authorList>
            <person name="Verma S."/>
            <person name="Gazara R.K."/>
            <person name="Nizam S."/>
            <person name="Parween S."/>
            <person name="Chattopadhyay D."/>
            <person name="Verma P.K."/>
        </authorList>
    </citation>
    <scope>NUCLEOTIDE SEQUENCE [LARGE SCALE GENOMIC DNA]</scope>
    <source>
        <strain evidence="2 3">ArDII</strain>
    </source>
</reference>
<keyword evidence="3" id="KW-1185">Reference proteome</keyword>
<feature type="region of interest" description="Disordered" evidence="1">
    <location>
        <begin position="118"/>
        <end position="194"/>
    </location>
</feature>
<dbReference type="Proteomes" id="UP000076837">
    <property type="component" value="Unassembled WGS sequence"/>
</dbReference>
<accession>A0A163BJ13</accession>
<dbReference type="STRING" id="5454.A0A163BJ13"/>
<dbReference type="InterPro" id="IPR007175">
    <property type="entry name" value="Rpr2/Snm1/Rpp21"/>
</dbReference>
<name>A0A163BJ13_DIDRA</name>
<comment type="caution">
    <text evidence="2">The sequence shown here is derived from an EMBL/GenBank/DDBJ whole genome shotgun (WGS) entry which is preliminary data.</text>
</comment>
<evidence type="ECO:0000313" key="3">
    <source>
        <dbReference type="Proteomes" id="UP000076837"/>
    </source>
</evidence>
<protein>
    <submittedName>
        <fullName evidence="2">Uncharacterized protein</fullName>
    </submittedName>
</protein>